<dbReference type="AlphaFoldDB" id="A0A163LSL0"/>
<organism evidence="1 2">
    <name type="scientific">Paenibacillus glucanolyticus</name>
    <dbReference type="NCBI Taxonomy" id="59843"/>
    <lineage>
        <taxon>Bacteria</taxon>
        <taxon>Bacillati</taxon>
        <taxon>Bacillota</taxon>
        <taxon>Bacilli</taxon>
        <taxon>Bacillales</taxon>
        <taxon>Paenibacillaceae</taxon>
        <taxon>Paenibacillus</taxon>
    </lineage>
</organism>
<dbReference type="STRING" id="59843.A3958_21220"/>
<evidence type="ECO:0000313" key="2">
    <source>
        <dbReference type="Proteomes" id="UP000076796"/>
    </source>
</evidence>
<dbReference type="KEGG" id="pglu:A3958_21220"/>
<evidence type="ECO:0000313" key="1">
    <source>
        <dbReference type="EMBL" id="KZS48422.1"/>
    </source>
</evidence>
<keyword evidence="2" id="KW-1185">Reference proteome</keyword>
<dbReference type="Proteomes" id="UP000076796">
    <property type="component" value="Unassembled WGS sequence"/>
</dbReference>
<dbReference type="GeneID" id="97556041"/>
<name>A0A163LSL0_9BACL</name>
<reference evidence="1" key="1">
    <citation type="journal article" date="2016" name="Genome Announc.">
        <title>Draft genomes of two strains of Paenibacillus glucanolyticus with capability to degrade lignocellulose.</title>
        <authorList>
            <person name="Mathews S.L."/>
            <person name="Pawlak J."/>
            <person name="Grunden A.M."/>
        </authorList>
    </citation>
    <scope>NUCLEOTIDE SEQUENCE [LARGE SCALE GENOMIC DNA]</scope>
    <source>
        <strain evidence="1">SLM1</strain>
    </source>
</reference>
<dbReference type="EMBL" id="LWMH01000001">
    <property type="protein sequence ID" value="KZS48422.1"/>
    <property type="molecule type" value="Genomic_DNA"/>
</dbReference>
<dbReference type="OrthoDB" id="1898772at2"/>
<comment type="caution">
    <text evidence="1">The sequence shown here is derived from an EMBL/GenBank/DDBJ whole genome shotgun (WGS) entry which is preliminary data.</text>
</comment>
<proteinExistence type="predicted"/>
<sequence>MTGCRFLFISSNGDKIIKISQPKNHKYKSVPQLANQNVLEVILFYKNKDRKPHQLLTIEFDRFRLDSNGNYEETEVDRKRAFHNFFAFGMPSLLEGVEVDDKPLPIPVAPIVPTDSEKRSLYSYINEKLPNLAAAAPYVVESKIKASREKYEEFKTMAKKSKNRLK</sequence>
<protein>
    <submittedName>
        <fullName evidence="1">Uncharacterized protein</fullName>
    </submittedName>
</protein>
<dbReference type="RefSeq" id="WP_036642810.1">
    <property type="nucleotide sequence ID" value="NZ_CBCSBX010000012.1"/>
</dbReference>
<gene>
    <name evidence="1" type="ORF">AWU65_22040</name>
</gene>
<accession>A0A163LSL0</accession>